<accession>A0A6J5KW98</accession>
<name>A0A6J5KW98_9CAUD</name>
<proteinExistence type="predicted"/>
<reference evidence="1" key="1">
    <citation type="submission" date="2020-04" db="EMBL/GenBank/DDBJ databases">
        <authorList>
            <person name="Chiriac C."/>
            <person name="Salcher M."/>
            <person name="Ghai R."/>
            <person name="Kavagutti S V."/>
        </authorList>
    </citation>
    <scope>NUCLEOTIDE SEQUENCE</scope>
</reference>
<gene>
    <name evidence="1" type="ORF">UFOVP58_153</name>
</gene>
<protein>
    <submittedName>
        <fullName evidence="1">Uncharacterized protein</fullName>
    </submittedName>
</protein>
<evidence type="ECO:0000313" key="1">
    <source>
        <dbReference type="EMBL" id="CAB4125495.1"/>
    </source>
</evidence>
<organism evidence="1">
    <name type="scientific">uncultured Caudovirales phage</name>
    <dbReference type="NCBI Taxonomy" id="2100421"/>
    <lineage>
        <taxon>Viruses</taxon>
        <taxon>Duplodnaviria</taxon>
        <taxon>Heunggongvirae</taxon>
        <taxon>Uroviricota</taxon>
        <taxon>Caudoviricetes</taxon>
        <taxon>Peduoviridae</taxon>
        <taxon>Maltschvirus</taxon>
        <taxon>Maltschvirus maltsch</taxon>
    </lineage>
</organism>
<sequence>MSQNIIEFAGDVRIEKLELVSLSSGKTMNIINQVIGIQIYEDLFTPFMSGNIILKDSLDIVGNLPITGEEVLIMSIRTPTLNDNAAISGYFFVYKLSDRTYLAERSVVYKLHFVPWDAMTDSSTKYSRAFEGKVSDTAKKILTDWVGEDRIGTVEETKNIIKHVSNFWTPSKNLNFLTNSAVNKVGSPSYIFFENRAGFNFLTFNSLYNEPALWKFNYNMKAREILPTGESVRNLQVDYERITNIDLPDSFDTLNKMRIGAYGSTMITHDLATNEYKTKEYNYQEDFKDKLHLNEFPITSPDLKTLFNAKASVLTNEIHFDLFDKFGDVSNSSTLQARLSELALAEGFKLNITVPGRTDYTVGQKVLLEIIQPEPDEKVDSKESRLDNTVSGYYLIAAINHNITRENHECSMQLIRDSYRLDPGK</sequence>
<dbReference type="EMBL" id="LR796186">
    <property type="protein sequence ID" value="CAB4125495.1"/>
    <property type="molecule type" value="Genomic_DNA"/>
</dbReference>